<sequence>MNDYSSISAEGMGELVTAMRRGHGKLSTDLDDLRTKMRIRGVTFQTLSSIDTIAEWVDAQLPGLERRRNMAEALTGDRPEGTMVQFDEPIPFDSPEEAEQYGRELAQQLLEDGTIDAGTFDEMFEEMEAYVNDPDVMAGFYLELGPDYAGRLPSLLQATGSDNAERYLELFSIGLGTALNTTDHTSSSSDYYSEFSDFREQWRDAHDDPALSWDRLAMLQHGDFPPRWLSDVVRNAVLEDFEGEDWGEIDFRSGFTPRLGLSEDTLALAFSALGNNPSAARIALDEQGGISIEEYVERVYGIQRSRGTGDAITEAFGQAIASGSGALDDPPDKGSHASSFAFQAIVALGQHEDTPWGMREPMGQIAAAYAEELLVGSYAHDATFRGSSMDMPENFDLPPGMDPNFFLSPEDVYRFLHGFAHDDRYSADFDAAVQDLYETLPAQALEADLAATGAGDLDPENFEAALRMFGTLSGLQYQAQREVRGDEFDEEEAFKANMAFGGSAVLTLLPVSPKGILDLGWKVTQVVTAGSLNEWAASGTDPRDELDALNIQAGVLHRYLIAEMMIDAGYPTTQDIPPDLLDENGNLRDPVEISEDLSDGGLAEQFVNWTDSANEIDPDHPNTRPFDNKFDSGWDAIGNGRGDVAEQIVNNVDW</sequence>
<evidence type="ECO:0000313" key="2">
    <source>
        <dbReference type="Proteomes" id="UP000469185"/>
    </source>
</evidence>
<gene>
    <name evidence="1" type="ORF">G1H11_18770</name>
</gene>
<dbReference type="Proteomes" id="UP000469185">
    <property type="component" value="Unassembled WGS sequence"/>
</dbReference>
<evidence type="ECO:0000313" key="1">
    <source>
        <dbReference type="EMBL" id="NED97344.1"/>
    </source>
</evidence>
<accession>A0A6N9YQU3</accession>
<proteinExistence type="predicted"/>
<protein>
    <submittedName>
        <fullName evidence="1">Uncharacterized protein</fullName>
    </submittedName>
</protein>
<comment type="caution">
    <text evidence="1">The sequence shown here is derived from an EMBL/GenBank/DDBJ whole genome shotgun (WGS) entry which is preliminary data.</text>
</comment>
<reference evidence="1 2" key="1">
    <citation type="submission" date="2020-02" db="EMBL/GenBank/DDBJ databases">
        <authorList>
            <person name="Li X.-J."/>
            <person name="Feng X.-M."/>
        </authorList>
    </citation>
    <scope>NUCLEOTIDE SEQUENCE [LARGE SCALE GENOMIC DNA]</scope>
    <source>
        <strain evidence="1 2">CGMCC 4.7225</strain>
    </source>
</reference>
<name>A0A6N9YQU3_9ACTN</name>
<keyword evidence="2" id="KW-1185">Reference proteome</keyword>
<dbReference type="EMBL" id="JAAGOB010000011">
    <property type="protein sequence ID" value="NED97344.1"/>
    <property type="molecule type" value="Genomic_DNA"/>
</dbReference>
<dbReference type="AlphaFoldDB" id="A0A6N9YQU3"/>
<dbReference type="RefSeq" id="WP_163820135.1">
    <property type="nucleotide sequence ID" value="NZ_JAAGOB010000011.1"/>
</dbReference>
<organism evidence="1 2">
    <name type="scientific">Phytoactinopolyspora alkaliphila</name>
    <dbReference type="NCBI Taxonomy" id="1783498"/>
    <lineage>
        <taxon>Bacteria</taxon>
        <taxon>Bacillati</taxon>
        <taxon>Actinomycetota</taxon>
        <taxon>Actinomycetes</taxon>
        <taxon>Jiangellales</taxon>
        <taxon>Jiangellaceae</taxon>
        <taxon>Phytoactinopolyspora</taxon>
    </lineage>
</organism>